<keyword evidence="3" id="KW-1185">Reference proteome</keyword>
<feature type="region of interest" description="Disordered" evidence="1">
    <location>
        <begin position="645"/>
        <end position="692"/>
    </location>
</feature>
<dbReference type="Proteomes" id="UP000621455">
    <property type="component" value="Unassembled WGS sequence"/>
</dbReference>
<evidence type="ECO:0000313" key="3">
    <source>
        <dbReference type="Proteomes" id="UP000621455"/>
    </source>
</evidence>
<dbReference type="EMBL" id="WHJG01000026">
    <property type="protein sequence ID" value="NHZ81908.1"/>
    <property type="molecule type" value="Genomic_DNA"/>
</dbReference>
<dbReference type="PANTHER" id="PTHR46082:SF6">
    <property type="entry name" value="AAA+ ATPASE DOMAIN-CONTAINING PROTEIN-RELATED"/>
    <property type="match status" value="1"/>
</dbReference>
<comment type="caution">
    <text evidence="2">The sequence shown here is derived from an EMBL/GenBank/DDBJ whole genome shotgun (WGS) entry which is preliminary data.</text>
</comment>
<gene>
    <name evidence="2" type="ORF">F2P44_21905</name>
</gene>
<sequence length="786" mass="85853">MEIKRITLPPLASPGEVTTFYSFESGPARSMALSSMALLLAGRHNATVPVLMIDFDTAAPGLHQDAGRPAERPGLLEYFQACRDHLRLLGRGPAARDDAALARQVLDAVDWEPFVERVDQSRPLYLMRAGRFDDSYGERADQFDWDGLFDACPALFRCFGDYLAQRFAHVLVDAPSGRSAAVSICTTLLPRRLVAVFTPSQRSLDGLAGAVTRAIDYRCCHEDEQRPLLVYPLPASVDSADVQRRQQWRRGDSQRALPGYQSVIEQLLRQWYGVARVSLDSYFDEIQLQQIHAVAAGDAFAPGAGRDGDRFSLARTFSTLLDWMSGNYFPWQSHAEVCLCAAIGAARERLGRGSATALSLPLALDLHQLGVLYQGTGRVEEAIACFEESTSLRQRLLGDEHADTRASRALLAALLRQQGRLAEARLLQELLADDCVRLLGTDHPDTLAARAALAATLAEGGDFARALALHEQLIEASERVLGCGHMLTLDRLAGQAQTLARHGEFSRARMVFERVLEGRERLLGGEHEDSLRCAQQLAALLLELGDLGNARKLQEGVAGARERHAGPDHPATMQARELLAEIMAAQSDLGGVRGMLELLAKSRERCLGADHPDTITSQTRLASTLSEQGDLDAARRLRQKLVDMREQARGTGDAPARESDPAPARHGYGGEARKLPDSGQPGGARRSGILDAADGSDGLAHKLAQLQELIDQRSEREARVLADSLRKSVLRRHVPPLLRLRGVALIKQVYQRNNDKDALLAFAQDEVSALQQALTDAVGGRPVSAR</sequence>
<dbReference type="PANTHER" id="PTHR46082">
    <property type="entry name" value="ATP/GTP-BINDING PROTEIN-RELATED"/>
    <property type="match status" value="1"/>
</dbReference>
<dbReference type="SUPFAM" id="SSF52540">
    <property type="entry name" value="P-loop containing nucleoside triphosphate hydrolases"/>
    <property type="match status" value="1"/>
</dbReference>
<proteinExistence type="predicted"/>
<reference evidence="2 3" key="1">
    <citation type="submission" date="2019-10" db="EMBL/GenBank/DDBJ databases">
        <title>Taxonomy of Antarctic Massilia spp.: description of Massilia rubra sp. nov., Massilia aquatica sp. nov., Massilia mucilaginosa sp. nov., Massilia frigida sp. nov. isolated from streams, lakes and regoliths.</title>
        <authorList>
            <person name="Holochova P."/>
            <person name="Sedlacek I."/>
            <person name="Kralova S."/>
            <person name="Maslanova I."/>
            <person name="Busse H.-J."/>
            <person name="Stankova E."/>
            <person name="Vrbovska V."/>
            <person name="Kovarovic V."/>
            <person name="Bartak M."/>
            <person name="Svec P."/>
            <person name="Pantucek R."/>
        </authorList>
    </citation>
    <scope>NUCLEOTIDE SEQUENCE [LARGE SCALE GENOMIC DNA]</scope>
    <source>
        <strain evidence="2 3">CCM 8695</strain>
    </source>
</reference>
<dbReference type="SUPFAM" id="SSF48452">
    <property type="entry name" value="TPR-like"/>
    <property type="match status" value="3"/>
</dbReference>
<evidence type="ECO:0000313" key="2">
    <source>
        <dbReference type="EMBL" id="NHZ81908.1"/>
    </source>
</evidence>
<evidence type="ECO:0000256" key="1">
    <source>
        <dbReference type="SAM" id="MobiDB-lite"/>
    </source>
</evidence>
<dbReference type="Pfam" id="PF13424">
    <property type="entry name" value="TPR_12"/>
    <property type="match status" value="2"/>
</dbReference>
<name>A0ABX0NHH9_9BURK</name>
<dbReference type="Pfam" id="PF13374">
    <property type="entry name" value="TPR_10"/>
    <property type="match status" value="2"/>
</dbReference>
<dbReference type="InterPro" id="IPR011990">
    <property type="entry name" value="TPR-like_helical_dom_sf"/>
</dbReference>
<dbReference type="Gene3D" id="1.25.40.10">
    <property type="entry name" value="Tetratricopeptide repeat domain"/>
    <property type="match status" value="2"/>
</dbReference>
<dbReference type="InterPro" id="IPR053137">
    <property type="entry name" value="NLR-like"/>
</dbReference>
<dbReference type="RefSeq" id="WP_167089437.1">
    <property type="nucleotide sequence ID" value="NZ_WHJG01000026.1"/>
</dbReference>
<dbReference type="InterPro" id="IPR027417">
    <property type="entry name" value="P-loop_NTPase"/>
</dbReference>
<protein>
    <submittedName>
        <fullName evidence="2">Tetratricopeptide repeat protein</fullName>
    </submittedName>
</protein>
<dbReference type="Gene3D" id="3.40.50.300">
    <property type="entry name" value="P-loop containing nucleotide triphosphate hydrolases"/>
    <property type="match status" value="1"/>
</dbReference>
<accession>A0ABX0NHH9</accession>
<organism evidence="2 3">
    <name type="scientific">Massilia frigida</name>
    <dbReference type="NCBI Taxonomy" id="2609281"/>
    <lineage>
        <taxon>Bacteria</taxon>
        <taxon>Pseudomonadati</taxon>
        <taxon>Pseudomonadota</taxon>
        <taxon>Betaproteobacteria</taxon>
        <taxon>Burkholderiales</taxon>
        <taxon>Oxalobacteraceae</taxon>
        <taxon>Telluria group</taxon>
        <taxon>Massilia</taxon>
    </lineage>
</organism>